<dbReference type="PROSITE" id="PS50109">
    <property type="entry name" value="HIS_KIN"/>
    <property type="match status" value="1"/>
</dbReference>
<evidence type="ECO:0000256" key="8">
    <source>
        <dbReference type="ARBA" id="ARBA00023012"/>
    </source>
</evidence>
<name>A0A948RW91_UNCEI</name>
<evidence type="ECO:0000313" key="13">
    <source>
        <dbReference type="Proteomes" id="UP000777784"/>
    </source>
</evidence>
<dbReference type="SMART" id="SM00388">
    <property type="entry name" value="HisKA"/>
    <property type="match status" value="1"/>
</dbReference>
<dbReference type="InterPro" id="IPR036097">
    <property type="entry name" value="HisK_dim/P_sf"/>
</dbReference>
<dbReference type="CDD" id="cd00130">
    <property type="entry name" value="PAS"/>
    <property type="match status" value="1"/>
</dbReference>
<organism evidence="12 13">
    <name type="scientific">Eiseniibacteriota bacterium</name>
    <dbReference type="NCBI Taxonomy" id="2212470"/>
    <lineage>
        <taxon>Bacteria</taxon>
        <taxon>Candidatus Eiseniibacteriota</taxon>
    </lineage>
</organism>
<feature type="domain" description="Histidine kinase" evidence="9">
    <location>
        <begin position="284"/>
        <end position="517"/>
    </location>
</feature>
<dbReference type="InterPro" id="IPR036890">
    <property type="entry name" value="HATPase_C_sf"/>
</dbReference>
<dbReference type="PANTHER" id="PTHR43065:SF10">
    <property type="entry name" value="PEROXIDE STRESS-ACTIVATED HISTIDINE KINASE MAK3"/>
    <property type="match status" value="1"/>
</dbReference>
<keyword evidence="8" id="KW-0902">Two-component regulatory system</keyword>
<evidence type="ECO:0000256" key="5">
    <source>
        <dbReference type="ARBA" id="ARBA00022741"/>
    </source>
</evidence>
<dbReference type="CDD" id="cd00082">
    <property type="entry name" value="HisKA"/>
    <property type="match status" value="1"/>
</dbReference>
<dbReference type="InterPro" id="IPR003594">
    <property type="entry name" value="HATPase_dom"/>
</dbReference>
<dbReference type="GO" id="GO:0000155">
    <property type="term" value="F:phosphorelay sensor kinase activity"/>
    <property type="evidence" value="ECO:0007669"/>
    <property type="project" value="InterPro"/>
</dbReference>
<evidence type="ECO:0000313" key="12">
    <source>
        <dbReference type="EMBL" id="MBU2692195.1"/>
    </source>
</evidence>
<dbReference type="InterPro" id="IPR005467">
    <property type="entry name" value="His_kinase_dom"/>
</dbReference>
<dbReference type="PANTHER" id="PTHR43065">
    <property type="entry name" value="SENSOR HISTIDINE KINASE"/>
    <property type="match status" value="1"/>
</dbReference>
<feature type="domain" description="PAS" evidence="10">
    <location>
        <begin position="152"/>
        <end position="204"/>
    </location>
</feature>
<dbReference type="InterPro" id="IPR003661">
    <property type="entry name" value="HisK_dim/P_dom"/>
</dbReference>
<proteinExistence type="predicted"/>
<dbReference type="Proteomes" id="UP000777784">
    <property type="component" value="Unassembled WGS sequence"/>
</dbReference>
<evidence type="ECO:0000256" key="6">
    <source>
        <dbReference type="ARBA" id="ARBA00022777"/>
    </source>
</evidence>
<dbReference type="PROSITE" id="PS50112">
    <property type="entry name" value="PAS"/>
    <property type="match status" value="1"/>
</dbReference>
<comment type="caution">
    <text evidence="12">The sequence shown here is derived from an EMBL/GenBank/DDBJ whole genome shotgun (WGS) entry which is preliminary data.</text>
</comment>
<dbReference type="InterPro" id="IPR000700">
    <property type="entry name" value="PAS-assoc_C"/>
</dbReference>
<accession>A0A948RW91</accession>
<feature type="domain" description="PAC" evidence="11">
    <location>
        <begin position="219"/>
        <end position="271"/>
    </location>
</feature>
<dbReference type="InterPro" id="IPR004358">
    <property type="entry name" value="Sig_transdc_His_kin-like_C"/>
</dbReference>
<gene>
    <name evidence="12" type="ORF">KJ970_14835</name>
</gene>
<keyword evidence="7" id="KW-0067">ATP-binding</keyword>
<evidence type="ECO:0000256" key="1">
    <source>
        <dbReference type="ARBA" id="ARBA00000085"/>
    </source>
</evidence>
<evidence type="ECO:0000259" key="11">
    <source>
        <dbReference type="PROSITE" id="PS50113"/>
    </source>
</evidence>
<dbReference type="InterPro" id="IPR035965">
    <property type="entry name" value="PAS-like_dom_sf"/>
</dbReference>
<keyword evidence="4" id="KW-0808">Transferase</keyword>
<dbReference type="SMART" id="SM00091">
    <property type="entry name" value="PAS"/>
    <property type="match status" value="1"/>
</dbReference>
<evidence type="ECO:0000259" key="9">
    <source>
        <dbReference type="PROSITE" id="PS50109"/>
    </source>
</evidence>
<dbReference type="PROSITE" id="PS50113">
    <property type="entry name" value="PAC"/>
    <property type="match status" value="1"/>
</dbReference>
<dbReference type="EC" id="2.7.13.3" evidence="2"/>
<comment type="catalytic activity">
    <reaction evidence="1">
        <text>ATP + protein L-histidine = ADP + protein N-phospho-L-histidine.</text>
        <dbReference type="EC" id="2.7.13.3"/>
    </reaction>
</comment>
<evidence type="ECO:0000256" key="7">
    <source>
        <dbReference type="ARBA" id="ARBA00022840"/>
    </source>
</evidence>
<dbReference type="NCBIfam" id="TIGR00229">
    <property type="entry name" value="sensory_box"/>
    <property type="match status" value="1"/>
</dbReference>
<evidence type="ECO:0000256" key="4">
    <source>
        <dbReference type="ARBA" id="ARBA00022679"/>
    </source>
</evidence>
<dbReference type="SUPFAM" id="SSF55785">
    <property type="entry name" value="PYP-like sensor domain (PAS domain)"/>
    <property type="match status" value="1"/>
</dbReference>
<dbReference type="GO" id="GO:0005524">
    <property type="term" value="F:ATP binding"/>
    <property type="evidence" value="ECO:0007669"/>
    <property type="project" value="UniProtKB-KW"/>
</dbReference>
<evidence type="ECO:0000256" key="2">
    <source>
        <dbReference type="ARBA" id="ARBA00012438"/>
    </source>
</evidence>
<keyword evidence="3" id="KW-0597">Phosphoprotein</keyword>
<dbReference type="SUPFAM" id="SSF55874">
    <property type="entry name" value="ATPase domain of HSP90 chaperone/DNA topoisomerase II/histidine kinase"/>
    <property type="match status" value="1"/>
</dbReference>
<keyword evidence="6" id="KW-0418">Kinase</keyword>
<dbReference type="SUPFAM" id="SSF47384">
    <property type="entry name" value="Homodimeric domain of signal transducing histidine kinase"/>
    <property type="match status" value="1"/>
</dbReference>
<keyword evidence="5" id="KW-0547">Nucleotide-binding</keyword>
<dbReference type="Pfam" id="PF00512">
    <property type="entry name" value="HisKA"/>
    <property type="match status" value="1"/>
</dbReference>
<sequence>MSENGHQRSGRVSSLREQKGLESPAQRLAASLNAESLVLIILTETGISYRAVRYGSLEWPAESISMWLRKRQTWTLPVHTLLEPANLESARGWSLPAGTQMVLLGNEHLSSCFLFVPNLRRPAGLGMEALALAHAMVRSERLADLLDLERIFSAGITRVLEQGMMTVDEQGRIVRCDERAGEILGLSVDQIIGRLCDDILKPADFSESPLRSILNAPVARIDLYILHSEGREIPVSIRLSQLLDDEGRVRGAVALFRDISGDRALEENARRRDRLASIGELAAGVAHEIRNPLTGIINCGQVLRDRLGEEHESARLINLILREGDRLNRLVSSMLDFAQPGPPQMRLSRIEECLDRVLELEEDHLVGRSIEIVKQFQPDLPAIYMDADQITQVFMNLIRNARQAMPQGGELKVEVHLIRRHPHLRKGLGRRAGDRVRVSRETPLRPFLQVRIVDTGPGIPEEVLSKIFDPFFTTRSDGTGLGLCITQSIVQEHGGSISIQSVPGRGATVEVDLPVERRYGERRRESN</sequence>
<dbReference type="Gene3D" id="3.30.450.20">
    <property type="entry name" value="PAS domain"/>
    <property type="match status" value="1"/>
</dbReference>
<evidence type="ECO:0000259" key="10">
    <source>
        <dbReference type="PROSITE" id="PS50112"/>
    </source>
</evidence>
<dbReference type="EMBL" id="JAHJDP010000085">
    <property type="protein sequence ID" value="MBU2692195.1"/>
    <property type="molecule type" value="Genomic_DNA"/>
</dbReference>
<dbReference type="InterPro" id="IPR000014">
    <property type="entry name" value="PAS"/>
</dbReference>
<dbReference type="Gene3D" id="3.30.565.10">
    <property type="entry name" value="Histidine kinase-like ATPase, C-terminal domain"/>
    <property type="match status" value="1"/>
</dbReference>
<dbReference type="Pfam" id="PF02518">
    <property type="entry name" value="HATPase_c"/>
    <property type="match status" value="1"/>
</dbReference>
<dbReference type="AlphaFoldDB" id="A0A948RW91"/>
<dbReference type="PRINTS" id="PR00344">
    <property type="entry name" value="BCTRLSENSOR"/>
</dbReference>
<reference evidence="12" key="1">
    <citation type="submission" date="2021-05" db="EMBL/GenBank/DDBJ databases">
        <title>Energy efficiency and biological interactions define the core microbiome of deep oligotrophic groundwater.</title>
        <authorList>
            <person name="Mehrshad M."/>
            <person name="Lopez-Fernandez M."/>
            <person name="Bell E."/>
            <person name="Bernier-Latmani R."/>
            <person name="Bertilsson S."/>
            <person name="Dopson M."/>
        </authorList>
    </citation>
    <scope>NUCLEOTIDE SEQUENCE</scope>
    <source>
        <strain evidence="12">Modern_marine.mb.64</strain>
    </source>
</reference>
<evidence type="ECO:0000256" key="3">
    <source>
        <dbReference type="ARBA" id="ARBA00022553"/>
    </source>
</evidence>
<protein>
    <recommendedName>
        <fullName evidence="2">histidine kinase</fullName>
        <ecNumber evidence="2">2.7.13.3</ecNumber>
    </recommendedName>
</protein>
<dbReference type="SMART" id="SM00387">
    <property type="entry name" value="HATPase_c"/>
    <property type="match status" value="1"/>
</dbReference>
<dbReference type="Pfam" id="PF13426">
    <property type="entry name" value="PAS_9"/>
    <property type="match status" value="1"/>
</dbReference>
<dbReference type="Gene3D" id="1.10.287.130">
    <property type="match status" value="1"/>
</dbReference>